<proteinExistence type="predicted"/>
<keyword evidence="4" id="KW-1185">Reference proteome</keyword>
<evidence type="ECO:0000313" key="3">
    <source>
        <dbReference type="EMBL" id="NKQ55619.1"/>
    </source>
</evidence>
<keyword evidence="3" id="KW-0269">Exonuclease</keyword>
<dbReference type="InterPro" id="IPR012337">
    <property type="entry name" value="RNaseH-like_sf"/>
</dbReference>
<reference evidence="3 4" key="1">
    <citation type="submission" date="2020-04" db="EMBL/GenBank/DDBJ databases">
        <title>Novel species.</title>
        <authorList>
            <person name="Teo W.F.A."/>
            <person name="Lipun K."/>
            <person name="Srisuk N."/>
            <person name="Duangmal K."/>
        </authorList>
    </citation>
    <scope>NUCLEOTIDE SEQUENCE [LARGE SCALE GENOMIC DNA]</scope>
    <source>
        <strain evidence="3 4">K13G38</strain>
    </source>
</reference>
<dbReference type="InterPro" id="IPR036397">
    <property type="entry name" value="RNaseH_sf"/>
</dbReference>
<keyword evidence="3" id="KW-0540">Nuclease</keyword>
<feature type="domain" description="Exonuclease" evidence="2">
    <location>
        <begin position="11"/>
        <end position="177"/>
    </location>
</feature>
<dbReference type="Gene3D" id="3.30.420.10">
    <property type="entry name" value="Ribonuclease H-like superfamily/Ribonuclease H"/>
    <property type="match status" value="1"/>
</dbReference>
<dbReference type="SMART" id="SM00479">
    <property type="entry name" value="EXOIII"/>
    <property type="match status" value="1"/>
</dbReference>
<dbReference type="Pfam" id="PF00929">
    <property type="entry name" value="RNase_T"/>
    <property type="match status" value="1"/>
</dbReference>
<organism evidence="3 4">
    <name type="scientific">Amycolatopsis acididurans</name>
    <dbReference type="NCBI Taxonomy" id="2724524"/>
    <lineage>
        <taxon>Bacteria</taxon>
        <taxon>Bacillati</taxon>
        <taxon>Actinomycetota</taxon>
        <taxon>Actinomycetes</taxon>
        <taxon>Pseudonocardiales</taxon>
        <taxon>Pseudonocardiaceae</taxon>
        <taxon>Amycolatopsis</taxon>
    </lineage>
</organism>
<comment type="caution">
    <text evidence="3">The sequence shown here is derived from an EMBL/GenBank/DDBJ whole genome shotgun (WGS) entry which is preliminary data.</text>
</comment>
<dbReference type="PANTHER" id="PTHR30231">
    <property type="entry name" value="DNA POLYMERASE III SUBUNIT EPSILON"/>
    <property type="match status" value="1"/>
</dbReference>
<dbReference type="InterPro" id="IPR013520">
    <property type="entry name" value="Ribonucl_H"/>
</dbReference>
<evidence type="ECO:0000256" key="1">
    <source>
        <dbReference type="SAM" id="MobiDB-lite"/>
    </source>
</evidence>
<dbReference type="PANTHER" id="PTHR30231:SF41">
    <property type="entry name" value="DNA POLYMERASE III SUBUNIT EPSILON"/>
    <property type="match status" value="1"/>
</dbReference>
<name>A0ABX1J7I1_9PSEU</name>
<dbReference type="GO" id="GO:0004527">
    <property type="term" value="F:exonuclease activity"/>
    <property type="evidence" value="ECO:0007669"/>
    <property type="project" value="UniProtKB-KW"/>
</dbReference>
<sequence length="205" mass="22249">MTTTHSWTTQRYLVVDVEGNGARPPDLVELAMVPITSGTIGTPISWLVRPSSPITWQARKVHGITNDQVADLTTFDAVRDSVTSHVADEVVVVGHNVRVDLDVLRRKLPSWQPHAVLDTLRLARALLPDLPSRKLGALVDHLDLATELPAGLQPHRATYDALVTARLFAVLATRDDGSPRDVAELNDLGGLPQPDTTAEAQPGLF</sequence>
<dbReference type="CDD" id="cd06127">
    <property type="entry name" value="DEDDh"/>
    <property type="match status" value="1"/>
</dbReference>
<accession>A0ABX1J7I1</accession>
<dbReference type="EMBL" id="JAAXLS010000016">
    <property type="protein sequence ID" value="NKQ55619.1"/>
    <property type="molecule type" value="Genomic_DNA"/>
</dbReference>
<protein>
    <submittedName>
        <fullName evidence="3">3'-5' exonuclease</fullName>
    </submittedName>
</protein>
<evidence type="ECO:0000259" key="2">
    <source>
        <dbReference type="SMART" id="SM00479"/>
    </source>
</evidence>
<keyword evidence="3" id="KW-0378">Hydrolase</keyword>
<dbReference type="RefSeq" id="WP_168518655.1">
    <property type="nucleotide sequence ID" value="NZ_JAAXLS010000016.1"/>
</dbReference>
<gene>
    <name evidence="3" type="ORF">HFP15_22300</name>
</gene>
<dbReference type="SUPFAM" id="SSF53098">
    <property type="entry name" value="Ribonuclease H-like"/>
    <property type="match status" value="1"/>
</dbReference>
<evidence type="ECO:0000313" key="4">
    <source>
        <dbReference type="Proteomes" id="UP000715441"/>
    </source>
</evidence>
<feature type="region of interest" description="Disordered" evidence="1">
    <location>
        <begin position="181"/>
        <end position="205"/>
    </location>
</feature>
<dbReference type="Proteomes" id="UP000715441">
    <property type="component" value="Unassembled WGS sequence"/>
</dbReference>